<protein>
    <recommendedName>
        <fullName evidence="3">Reverse transcriptase</fullName>
    </recommendedName>
</protein>
<accession>A0AAE0B7J7</accession>
<dbReference type="EMBL" id="JANJYJ010000001">
    <property type="protein sequence ID" value="KAK3230808.1"/>
    <property type="molecule type" value="Genomic_DNA"/>
</dbReference>
<organism evidence="1 2">
    <name type="scientific">Dipteronia sinensis</name>
    <dbReference type="NCBI Taxonomy" id="43782"/>
    <lineage>
        <taxon>Eukaryota</taxon>
        <taxon>Viridiplantae</taxon>
        <taxon>Streptophyta</taxon>
        <taxon>Embryophyta</taxon>
        <taxon>Tracheophyta</taxon>
        <taxon>Spermatophyta</taxon>
        <taxon>Magnoliopsida</taxon>
        <taxon>eudicotyledons</taxon>
        <taxon>Gunneridae</taxon>
        <taxon>Pentapetalae</taxon>
        <taxon>rosids</taxon>
        <taxon>malvids</taxon>
        <taxon>Sapindales</taxon>
        <taxon>Sapindaceae</taxon>
        <taxon>Hippocastanoideae</taxon>
        <taxon>Acereae</taxon>
        <taxon>Dipteronia</taxon>
    </lineage>
</organism>
<reference evidence="1" key="1">
    <citation type="journal article" date="2023" name="Plant J.">
        <title>Genome sequences and population genomics provide insights into the demographic history, inbreeding, and mutation load of two 'living fossil' tree species of Dipteronia.</title>
        <authorList>
            <person name="Feng Y."/>
            <person name="Comes H.P."/>
            <person name="Chen J."/>
            <person name="Zhu S."/>
            <person name="Lu R."/>
            <person name="Zhang X."/>
            <person name="Li P."/>
            <person name="Qiu J."/>
            <person name="Olsen K.M."/>
            <person name="Qiu Y."/>
        </authorList>
    </citation>
    <scope>NUCLEOTIDE SEQUENCE</scope>
    <source>
        <strain evidence="1">NBL</strain>
    </source>
</reference>
<dbReference type="Proteomes" id="UP001281410">
    <property type="component" value="Unassembled WGS sequence"/>
</dbReference>
<comment type="caution">
    <text evidence="1">The sequence shown here is derived from an EMBL/GenBank/DDBJ whole genome shotgun (WGS) entry which is preliminary data.</text>
</comment>
<keyword evidence="2" id="KW-1185">Reference proteome</keyword>
<proteinExistence type="predicted"/>
<evidence type="ECO:0000313" key="2">
    <source>
        <dbReference type="Proteomes" id="UP001281410"/>
    </source>
</evidence>
<gene>
    <name evidence="1" type="ORF">Dsin_002689</name>
</gene>
<dbReference type="AlphaFoldDB" id="A0AAE0B7J7"/>
<sequence>MAEKRKELTSFRYSRGGHKITYLYFTNDSMLFTKASERDCRSIKTILDCYARASGQVVNYQKSALCVSRRVHFVACHERYLGLPNFAGQNKNELFASIQNRVWNRLKWW</sequence>
<name>A0AAE0B7J7_9ROSI</name>
<evidence type="ECO:0000313" key="1">
    <source>
        <dbReference type="EMBL" id="KAK3230808.1"/>
    </source>
</evidence>
<evidence type="ECO:0008006" key="3">
    <source>
        <dbReference type="Google" id="ProtNLM"/>
    </source>
</evidence>